<evidence type="ECO:0000256" key="8">
    <source>
        <dbReference type="ARBA" id="ARBA00022840"/>
    </source>
</evidence>
<comment type="pathway">
    <text evidence="2">Cofactor biosynthesis; NAD(+) biosynthesis; deamido-NAD(+) from nicotinate D-ribonucleotide: step 1/1.</text>
</comment>
<reference evidence="13" key="1">
    <citation type="submission" date="2025-05" db="UniProtKB">
        <authorList>
            <consortium name="RefSeq"/>
        </authorList>
    </citation>
    <scope>NUCLEOTIDE SEQUENCE [LARGE SCALE GENOMIC DNA]</scope>
</reference>
<sequence>MSTIIEDEQMNNQRVLPRIVLIACGSFSPPTPMHFRMFDIARDFYKTQGTHHVIGGIVSPTHDSYQKKGLVAGTHRFAMLKLALQSSTWIKPSDWEIQQSEWSRTISVLQYHQNHMNNYINSPLDSDKNGTLPGWMPPGLRERQDGVQLKLLCGADLLESFAVPGLWADKDIEDIVGNHGLVVISRYGSNPEKFIFESDMLTKYQKHITLITNWVPNEVSSTIIRRLISRDQSVKYLLDDRVIDYIQMQGLFNCKTPTNIMSTIIEDEQMNNQRILPRIVLIACGSFSPPTPMHLSMFEIARDYFKTQGTHDVIGGIVSPTHDSYQKKGLVAGTHRFAMLKLALQSSTWIKPSDWEIQQSEWSRTISVLQYHQNYMNNYINSPLENNMNGTLPGWMPPGLRERQDGVQLKLLCGADLLESFAVPGLWADKDIEDIVGNHGLVVISRCGSNPEKFIFESDMLTKYQKHITLITNWVPNEMSSTLTRRLISRDQSVKYLLDDRVIDYIQMQGLFNCKTKYMIGLNRLTTYPQKYNNFYLNRVNTNPSSSVNNSPSDDEDDADEPVKAVHMDQSDYSIKNFLNSFNLDNRKPSSMNVFCCGGNENITAAKKLLPRRNGPGQVVQVVTSEKGTKVVTEIQRAGSGWDESDAKKKKTDAVNV</sequence>
<evidence type="ECO:0000256" key="3">
    <source>
        <dbReference type="ARBA" id="ARBA00007064"/>
    </source>
</evidence>
<keyword evidence="7" id="KW-0547">Nucleotide-binding</keyword>
<dbReference type="PANTHER" id="PTHR12039">
    <property type="entry name" value="NICOTINAMIDE MONONUCLEOTIDE ADENYLYLTRANSFERASE"/>
    <property type="match status" value="1"/>
</dbReference>
<organism evidence="13 14">
    <name type="scientific">Bactrocera dorsalis</name>
    <name type="common">Oriental fruit fly</name>
    <name type="synonym">Dacus dorsalis</name>
    <dbReference type="NCBI Taxonomy" id="27457"/>
    <lineage>
        <taxon>Eukaryota</taxon>
        <taxon>Metazoa</taxon>
        <taxon>Ecdysozoa</taxon>
        <taxon>Arthropoda</taxon>
        <taxon>Hexapoda</taxon>
        <taxon>Insecta</taxon>
        <taxon>Pterygota</taxon>
        <taxon>Neoptera</taxon>
        <taxon>Endopterygota</taxon>
        <taxon>Diptera</taxon>
        <taxon>Brachycera</taxon>
        <taxon>Muscomorpha</taxon>
        <taxon>Tephritoidea</taxon>
        <taxon>Tephritidae</taxon>
        <taxon>Bactrocera</taxon>
        <taxon>Bactrocera</taxon>
    </lineage>
</organism>
<dbReference type="InterPro" id="IPR045094">
    <property type="entry name" value="NMNAT_euk"/>
</dbReference>
<keyword evidence="8" id="KW-0067">ATP-binding</keyword>
<evidence type="ECO:0000256" key="7">
    <source>
        <dbReference type="ARBA" id="ARBA00022741"/>
    </source>
</evidence>
<feature type="domain" description="Cytidyltransferase-like" evidence="12">
    <location>
        <begin position="22"/>
        <end position="226"/>
    </location>
</feature>
<accession>A0ABM3J2E2</accession>
<name>A0ABM3J2E2_BACDO</name>
<dbReference type="SUPFAM" id="SSF52374">
    <property type="entry name" value="Nucleotidylyl transferase"/>
    <property type="match status" value="2"/>
</dbReference>
<evidence type="ECO:0000256" key="5">
    <source>
        <dbReference type="ARBA" id="ARBA00022679"/>
    </source>
</evidence>
<evidence type="ECO:0000256" key="1">
    <source>
        <dbReference type="ARBA" id="ARBA00004658"/>
    </source>
</evidence>
<proteinExistence type="inferred from homology"/>
<feature type="region of interest" description="Disordered" evidence="11">
    <location>
        <begin position="635"/>
        <end position="657"/>
    </location>
</feature>
<dbReference type="CDD" id="cd09286">
    <property type="entry name" value="NMNAT_Eukarya"/>
    <property type="match status" value="2"/>
</dbReference>
<keyword evidence="6" id="KW-0548">Nucleotidyltransferase</keyword>
<dbReference type="InterPro" id="IPR014729">
    <property type="entry name" value="Rossmann-like_a/b/a_fold"/>
</dbReference>
<evidence type="ECO:0000256" key="10">
    <source>
        <dbReference type="ARBA" id="ARBA00048721"/>
    </source>
</evidence>
<evidence type="ECO:0000256" key="6">
    <source>
        <dbReference type="ARBA" id="ARBA00022695"/>
    </source>
</evidence>
<dbReference type="PANTHER" id="PTHR12039:SF0">
    <property type="entry name" value="NICOTINAMIDE-NUCLEOTIDE ADENYLYLTRANSFERASE"/>
    <property type="match status" value="1"/>
</dbReference>
<evidence type="ECO:0000256" key="9">
    <source>
        <dbReference type="ARBA" id="ARBA00023027"/>
    </source>
</evidence>
<reference evidence="14" key="2">
    <citation type="submission" date="2025-08" db="UniProtKB">
        <authorList>
            <consortium name="RefSeq"/>
        </authorList>
    </citation>
    <scope>IDENTIFICATION</scope>
    <source>
        <tissue evidence="14">Adult</tissue>
    </source>
</reference>
<feature type="domain" description="Cytidyltransferase-like" evidence="12">
    <location>
        <begin position="282"/>
        <end position="486"/>
    </location>
</feature>
<keyword evidence="5" id="KW-0808">Transferase</keyword>
<keyword evidence="4" id="KW-0662">Pyridine nucleotide biosynthesis</keyword>
<evidence type="ECO:0000256" key="2">
    <source>
        <dbReference type="ARBA" id="ARBA00005019"/>
    </source>
</evidence>
<comment type="catalytic activity">
    <reaction evidence="10">
        <text>nicotinate beta-D-ribonucleotide + ATP + H(+) = deamido-NAD(+) + diphosphate</text>
        <dbReference type="Rhea" id="RHEA:22860"/>
        <dbReference type="ChEBI" id="CHEBI:15378"/>
        <dbReference type="ChEBI" id="CHEBI:30616"/>
        <dbReference type="ChEBI" id="CHEBI:33019"/>
        <dbReference type="ChEBI" id="CHEBI:57502"/>
        <dbReference type="ChEBI" id="CHEBI:58437"/>
        <dbReference type="EC" id="2.7.7.18"/>
    </reaction>
</comment>
<comment type="pathway">
    <text evidence="1">Cofactor biosynthesis; NAD(+) biosynthesis; NAD(+) from nicotinamide D-ribonucleotide: step 1/1.</text>
</comment>
<protein>
    <submittedName>
        <fullName evidence="14">Uncharacterized protein LOC105234162 isoform X7</fullName>
    </submittedName>
</protein>
<dbReference type="Gene3D" id="3.40.50.620">
    <property type="entry name" value="HUPs"/>
    <property type="match status" value="2"/>
</dbReference>
<evidence type="ECO:0000256" key="4">
    <source>
        <dbReference type="ARBA" id="ARBA00022642"/>
    </source>
</evidence>
<keyword evidence="9" id="KW-0520">NAD</keyword>
<comment type="similarity">
    <text evidence="3">Belongs to the eukaryotic NMN adenylyltransferase family.</text>
</comment>
<keyword evidence="13" id="KW-1185">Reference proteome</keyword>
<gene>
    <name evidence="14" type="primary">LOC105234162</name>
</gene>
<dbReference type="InterPro" id="IPR051182">
    <property type="entry name" value="Euk_NMN_adenylyltrnsfrase"/>
</dbReference>
<dbReference type="Proteomes" id="UP001652620">
    <property type="component" value="Chromosome 2"/>
</dbReference>
<dbReference type="InterPro" id="IPR004821">
    <property type="entry name" value="Cyt_trans-like"/>
</dbReference>
<dbReference type="GeneID" id="105234162"/>
<dbReference type="NCBIfam" id="TIGR00482">
    <property type="entry name" value="nicotinate (nicotinamide) nucleotide adenylyltransferase"/>
    <property type="match status" value="2"/>
</dbReference>
<evidence type="ECO:0000313" key="14">
    <source>
        <dbReference type="RefSeq" id="XP_049303396.1"/>
    </source>
</evidence>
<dbReference type="Pfam" id="PF01467">
    <property type="entry name" value="CTP_transf_like"/>
    <property type="match status" value="2"/>
</dbReference>
<dbReference type="InterPro" id="IPR005248">
    <property type="entry name" value="NadD/NMNAT"/>
</dbReference>
<evidence type="ECO:0000256" key="11">
    <source>
        <dbReference type="SAM" id="MobiDB-lite"/>
    </source>
</evidence>
<evidence type="ECO:0000259" key="12">
    <source>
        <dbReference type="Pfam" id="PF01467"/>
    </source>
</evidence>
<evidence type="ECO:0000313" key="13">
    <source>
        <dbReference type="Proteomes" id="UP001652620"/>
    </source>
</evidence>
<dbReference type="RefSeq" id="XP_049303396.1">
    <property type="nucleotide sequence ID" value="XM_049447439.1"/>
</dbReference>